<feature type="transmembrane region" description="Helical" evidence="1">
    <location>
        <begin position="7"/>
        <end position="32"/>
    </location>
</feature>
<keyword evidence="3" id="KW-1185">Reference proteome</keyword>
<protein>
    <submittedName>
        <fullName evidence="2">Uncharacterized protein</fullName>
    </submittedName>
</protein>
<dbReference type="RefSeq" id="WP_175108174.1">
    <property type="nucleotide sequence ID" value="NZ_CADIKM010000070.1"/>
</dbReference>
<evidence type="ECO:0000256" key="1">
    <source>
        <dbReference type="SAM" id="Phobius"/>
    </source>
</evidence>
<evidence type="ECO:0000313" key="3">
    <source>
        <dbReference type="Proteomes" id="UP000494115"/>
    </source>
</evidence>
<keyword evidence="1" id="KW-0472">Membrane</keyword>
<dbReference type="EMBL" id="CADIKM010000070">
    <property type="protein sequence ID" value="CAB3805162.1"/>
    <property type="molecule type" value="Genomic_DNA"/>
</dbReference>
<dbReference type="AlphaFoldDB" id="A0A6S7BLV6"/>
<gene>
    <name evidence="2" type="ORF">LMG28138_05635</name>
</gene>
<dbReference type="Proteomes" id="UP000494115">
    <property type="component" value="Unassembled WGS sequence"/>
</dbReference>
<name>A0A6S7BLV6_9BURK</name>
<evidence type="ECO:0000313" key="2">
    <source>
        <dbReference type="EMBL" id="CAB3805162.1"/>
    </source>
</evidence>
<proteinExistence type="predicted"/>
<sequence>MFGNARILNFIIAIFAAIGLIAVLGIVGMAVMHVSMMHGVWSCSEAMRLWR</sequence>
<keyword evidence="1" id="KW-1133">Transmembrane helix</keyword>
<keyword evidence="1" id="KW-0812">Transmembrane</keyword>
<organism evidence="2 3">
    <name type="scientific">Pararobbsia alpina</name>
    <dbReference type="NCBI Taxonomy" id="621374"/>
    <lineage>
        <taxon>Bacteria</taxon>
        <taxon>Pseudomonadati</taxon>
        <taxon>Pseudomonadota</taxon>
        <taxon>Betaproteobacteria</taxon>
        <taxon>Burkholderiales</taxon>
        <taxon>Burkholderiaceae</taxon>
        <taxon>Pararobbsia</taxon>
    </lineage>
</organism>
<reference evidence="2 3" key="1">
    <citation type="submission" date="2020-04" db="EMBL/GenBank/DDBJ databases">
        <authorList>
            <person name="De Canck E."/>
        </authorList>
    </citation>
    <scope>NUCLEOTIDE SEQUENCE [LARGE SCALE GENOMIC DNA]</scope>
    <source>
        <strain evidence="2 3">LMG 28138</strain>
    </source>
</reference>
<accession>A0A6S7BLV6</accession>